<evidence type="ECO:0000313" key="2">
    <source>
        <dbReference type="Proteomes" id="UP001652628"/>
    </source>
</evidence>
<sequence>MPQLKLNFASEKMSILMIAHLALILCVLGYVSTYQQNCQPDGGYCQMHTDCCSRTCKTYNLVCAPRVDAFDPIKYTKMNIFDVMPVKPRKDEVQIYGLPGESEPSDDMFSFGPNTKSAAECRQIGEPCSRAEECCNMRCHTYLHRCVT</sequence>
<dbReference type="RefSeq" id="XP_065721276.1">
    <property type="nucleotide sequence ID" value="XM_065865204.2"/>
</dbReference>
<dbReference type="AlphaFoldDB" id="A0AB40DAI6"/>
<evidence type="ECO:0000256" key="1">
    <source>
        <dbReference type="SAM" id="SignalP"/>
    </source>
</evidence>
<gene>
    <name evidence="3" type="primary">LOC136116991</name>
</gene>
<reference evidence="3" key="1">
    <citation type="submission" date="2025-08" db="UniProtKB">
        <authorList>
            <consortium name="RefSeq"/>
        </authorList>
    </citation>
    <scope>IDENTIFICATION</scope>
</reference>
<evidence type="ECO:0000313" key="3">
    <source>
        <dbReference type="RefSeq" id="XP_065721276.1"/>
    </source>
</evidence>
<protein>
    <submittedName>
        <fullName evidence="3">Uncharacterized protein isoform X1</fullName>
    </submittedName>
</protein>
<keyword evidence="2" id="KW-1185">Reference proteome</keyword>
<proteinExistence type="predicted"/>
<name>A0AB40DAI6_DROSZ</name>
<organism evidence="2 3">
    <name type="scientific">Drosophila suzukii</name>
    <name type="common">Spotted-wing drosophila fruit fly</name>
    <dbReference type="NCBI Taxonomy" id="28584"/>
    <lineage>
        <taxon>Eukaryota</taxon>
        <taxon>Metazoa</taxon>
        <taxon>Ecdysozoa</taxon>
        <taxon>Arthropoda</taxon>
        <taxon>Hexapoda</taxon>
        <taxon>Insecta</taxon>
        <taxon>Pterygota</taxon>
        <taxon>Neoptera</taxon>
        <taxon>Endopterygota</taxon>
        <taxon>Diptera</taxon>
        <taxon>Brachycera</taxon>
        <taxon>Muscomorpha</taxon>
        <taxon>Ephydroidea</taxon>
        <taxon>Drosophilidae</taxon>
        <taxon>Drosophila</taxon>
        <taxon>Sophophora</taxon>
    </lineage>
</organism>
<keyword evidence="1" id="KW-0732">Signal</keyword>
<feature type="chain" id="PRO_5044310015" evidence="1">
    <location>
        <begin position="34"/>
        <end position="148"/>
    </location>
</feature>
<dbReference type="GeneID" id="136116991"/>
<accession>A0AB40DAI6</accession>
<feature type="signal peptide" evidence="1">
    <location>
        <begin position="1"/>
        <end position="33"/>
    </location>
</feature>
<dbReference type="Proteomes" id="UP001652628">
    <property type="component" value="Chromosome 3"/>
</dbReference>